<proteinExistence type="predicted"/>
<name>A0A8S2TUQ4_9BILA</name>
<evidence type="ECO:0000313" key="2">
    <source>
        <dbReference type="EMBL" id="CAF4309782.1"/>
    </source>
</evidence>
<comment type="caution">
    <text evidence="2">The sequence shown here is derived from an EMBL/GenBank/DDBJ whole genome shotgun (WGS) entry which is preliminary data.</text>
</comment>
<organism evidence="2 3">
    <name type="scientific">Rotaria magnacalcarata</name>
    <dbReference type="NCBI Taxonomy" id="392030"/>
    <lineage>
        <taxon>Eukaryota</taxon>
        <taxon>Metazoa</taxon>
        <taxon>Spiralia</taxon>
        <taxon>Gnathifera</taxon>
        <taxon>Rotifera</taxon>
        <taxon>Eurotatoria</taxon>
        <taxon>Bdelloidea</taxon>
        <taxon>Philodinida</taxon>
        <taxon>Philodinidae</taxon>
        <taxon>Rotaria</taxon>
    </lineage>
</organism>
<gene>
    <name evidence="2" type="ORF">SMN809_LOCUS26491</name>
</gene>
<feature type="non-terminal residue" evidence="2">
    <location>
        <position position="20"/>
    </location>
</feature>
<evidence type="ECO:0000313" key="3">
    <source>
        <dbReference type="Proteomes" id="UP000676336"/>
    </source>
</evidence>
<dbReference type="AlphaFoldDB" id="A0A8S2TUQ4"/>
<feature type="region of interest" description="Disordered" evidence="1">
    <location>
        <begin position="1"/>
        <end position="20"/>
    </location>
</feature>
<sequence length="20" mass="2388">MQVSSHTKEQLMQQINRTVE</sequence>
<evidence type="ECO:0000256" key="1">
    <source>
        <dbReference type="SAM" id="MobiDB-lite"/>
    </source>
</evidence>
<protein>
    <submittedName>
        <fullName evidence="2">Uncharacterized protein</fullName>
    </submittedName>
</protein>
<dbReference type="Proteomes" id="UP000676336">
    <property type="component" value="Unassembled WGS sequence"/>
</dbReference>
<dbReference type="EMBL" id="CAJOBI010037969">
    <property type="protein sequence ID" value="CAF4309782.1"/>
    <property type="molecule type" value="Genomic_DNA"/>
</dbReference>
<accession>A0A8S2TUQ4</accession>
<reference evidence="2" key="1">
    <citation type="submission" date="2021-02" db="EMBL/GenBank/DDBJ databases">
        <authorList>
            <person name="Nowell W R."/>
        </authorList>
    </citation>
    <scope>NUCLEOTIDE SEQUENCE</scope>
</reference>